<name>A0A8H7TFR7_9HELO</name>
<organism evidence="2 3">
    <name type="scientific">Cadophora malorum</name>
    <dbReference type="NCBI Taxonomy" id="108018"/>
    <lineage>
        <taxon>Eukaryota</taxon>
        <taxon>Fungi</taxon>
        <taxon>Dikarya</taxon>
        <taxon>Ascomycota</taxon>
        <taxon>Pezizomycotina</taxon>
        <taxon>Leotiomycetes</taxon>
        <taxon>Helotiales</taxon>
        <taxon>Ploettnerulaceae</taxon>
        <taxon>Cadophora</taxon>
    </lineage>
</organism>
<evidence type="ECO:0000313" key="2">
    <source>
        <dbReference type="EMBL" id="KAG4418944.1"/>
    </source>
</evidence>
<comment type="caution">
    <text evidence="2">The sequence shown here is derived from an EMBL/GenBank/DDBJ whole genome shotgun (WGS) entry which is preliminary data.</text>
</comment>
<dbReference type="Proteomes" id="UP000664132">
    <property type="component" value="Unassembled WGS sequence"/>
</dbReference>
<sequence length="394" mass="44535">MLLQNDNLTPSDFLRETIALRRSRDVDENPTLECVVADIHIFGALELLGKKNAAWLKLQEAITLAEILDLTNPNNRYDYDSKCWERKSRLHICLVIIERAYTFGQWRRISVPNVPPRILQKFSQLSLQDDILEDETEGNNLSVLNLMAKTFDCLEGDLVYCWDGSCDIQHGRKCHKLSSERILGLLRRVPGPDHQDWLRLAKFREKKLAQKKDSSADSDENERGDVLLTCLWVLNRLWHLALIHGHVSPDSPSRELRPSFSVWLASEALAVVKSFTINGLELHGEGLAQKMFHIASDFLQTTSRPLGIGTVESGVRLDTQSGDEVGTLHQRAQNCIDSTFDPDQEIACGNELVISHSNTDIANGFLGFFALFKNGKHAYLQDYLGIYKHSIASL</sequence>
<keyword evidence="1" id="KW-0539">Nucleus</keyword>
<proteinExistence type="predicted"/>
<dbReference type="EMBL" id="JAFJYH010000116">
    <property type="protein sequence ID" value="KAG4418944.1"/>
    <property type="molecule type" value="Genomic_DNA"/>
</dbReference>
<accession>A0A8H7TFR7</accession>
<reference evidence="2" key="1">
    <citation type="submission" date="2021-02" db="EMBL/GenBank/DDBJ databases">
        <title>Genome sequence Cadophora malorum strain M34.</title>
        <authorList>
            <person name="Stefanovic E."/>
            <person name="Vu D."/>
            <person name="Scully C."/>
            <person name="Dijksterhuis J."/>
            <person name="Roader J."/>
            <person name="Houbraken J."/>
        </authorList>
    </citation>
    <scope>NUCLEOTIDE SEQUENCE</scope>
    <source>
        <strain evidence="2">M34</strain>
    </source>
</reference>
<dbReference type="OrthoDB" id="5387639at2759"/>
<evidence type="ECO:0000313" key="3">
    <source>
        <dbReference type="Proteomes" id="UP000664132"/>
    </source>
</evidence>
<gene>
    <name evidence="2" type="ORF">IFR04_007891</name>
</gene>
<protein>
    <submittedName>
        <fullName evidence="2">Uncharacterized protein</fullName>
    </submittedName>
</protein>
<dbReference type="InterPro" id="IPR050797">
    <property type="entry name" value="Carb_Metab_Trans_Reg"/>
</dbReference>
<dbReference type="AlphaFoldDB" id="A0A8H7TFR7"/>
<keyword evidence="3" id="KW-1185">Reference proteome</keyword>
<evidence type="ECO:0000256" key="1">
    <source>
        <dbReference type="ARBA" id="ARBA00023242"/>
    </source>
</evidence>
<dbReference type="PANTHER" id="PTHR31668">
    <property type="entry name" value="GLUCOSE TRANSPORT TRANSCRIPTION REGULATOR RGT1-RELATED-RELATED"/>
    <property type="match status" value="1"/>
</dbReference>
<dbReference type="PANTHER" id="PTHR31668:SF30">
    <property type="entry name" value="ZN(II)2CYS6 TRANSCRIPTION FACTOR (EUROFUNG)"/>
    <property type="match status" value="1"/>
</dbReference>